<evidence type="ECO:0000313" key="3">
    <source>
        <dbReference type="Proteomes" id="UP000308549"/>
    </source>
</evidence>
<accession>A0A4U0UG89</accession>
<gene>
    <name evidence="2" type="ORF">B0A50_00502</name>
</gene>
<sequence>MAHPTSMVPTHYTFYYTSPVPDHVTDIPAACLDEVIENWYSPMHESSLRRHPTVPTLPCGFAVWWTFDTDGSVQQFNMVVMFPPAPPAIVLSPVSNGEDHSSAEDNSAGEDGSSSESNSSEDNSPSGDDNQA</sequence>
<feature type="compositionally biased region" description="Low complexity" evidence="1">
    <location>
        <begin position="104"/>
        <end position="132"/>
    </location>
</feature>
<dbReference type="Proteomes" id="UP000308549">
    <property type="component" value="Unassembled WGS sequence"/>
</dbReference>
<protein>
    <submittedName>
        <fullName evidence="2">Uncharacterized protein</fullName>
    </submittedName>
</protein>
<dbReference type="EMBL" id="NAJL01000002">
    <property type="protein sequence ID" value="TKA33666.1"/>
    <property type="molecule type" value="Genomic_DNA"/>
</dbReference>
<name>A0A4U0UG89_9PEZI</name>
<evidence type="ECO:0000256" key="1">
    <source>
        <dbReference type="SAM" id="MobiDB-lite"/>
    </source>
</evidence>
<evidence type="ECO:0000313" key="2">
    <source>
        <dbReference type="EMBL" id="TKA33666.1"/>
    </source>
</evidence>
<reference evidence="2 3" key="1">
    <citation type="submission" date="2017-03" db="EMBL/GenBank/DDBJ databases">
        <title>Genomes of endolithic fungi from Antarctica.</title>
        <authorList>
            <person name="Coleine C."/>
            <person name="Masonjones S."/>
            <person name="Stajich J.E."/>
        </authorList>
    </citation>
    <scope>NUCLEOTIDE SEQUENCE [LARGE SCALE GENOMIC DNA]</scope>
    <source>
        <strain evidence="2 3">CCFEE 6315</strain>
    </source>
</reference>
<keyword evidence="3" id="KW-1185">Reference proteome</keyword>
<dbReference type="AlphaFoldDB" id="A0A4U0UG89"/>
<proteinExistence type="predicted"/>
<organism evidence="2 3">
    <name type="scientific">Salinomyces thailandicus</name>
    <dbReference type="NCBI Taxonomy" id="706561"/>
    <lineage>
        <taxon>Eukaryota</taxon>
        <taxon>Fungi</taxon>
        <taxon>Dikarya</taxon>
        <taxon>Ascomycota</taxon>
        <taxon>Pezizomycotina</taxon>
        <taxon>Dothideomycetes</taxon>
        <taxon>Dothideomycetidae</taxon>
        <taxon>Mycosphaerellales</taxon>
        <taxon>Teratosphaeriaceae</taxon>
        <taxon>Salinomyces</taxon>
    </lineage>
</organism>
<feature type="region of interest" description="Disordered" evidence="1">
    <location>
        <begin position="89"/>
        <end position="132"/>
    </location>
</feature>
<comment type="caution">
    <text evidence="2">The sequence shown here is derived from an EMBL/GenBank/DDBJ whole genome shotgun (WGS) entry which is preliminary data.</text>
</comment>